<feature type="transmembrane region" description="Helical" evidence="1">
    <location>
        <begin position="168"/>
        <end position="187"/>
    </location>
</feature>
<evidence type="ECO:0000313" key="2">
    <source>
        <dbReference type="EMBL" id="MBR7741900.1"/>
    </source>
</evidence>
<evidence type="ECO:0000256" key="1">
    <source>
        <dbReference type="SAM" id="Phobius"/>
    </source>
</evidence>
<feature type="transmembrane region" description="Helical" evidence="1">
    <location>
        <begin position="225"/>
        <end position="245"/>
    </location>
</feature>
<feature type="transmembrane region" description="Helical" evidence="1">
    <location>
        <begin position="59"/>
        <end position="77"/>
    </location>
</feature>
<feature type="transmembrane region" description="Helical" evidence="1">
    <location>
        <begin position="199"/>
        <end position="219"/>
    </location>
</feature>
<protein>
    <submittedName>
        <fullName evidence="2">Uncharacterized protein</fullName>
    </submittedName>
</protein>
<keyword evidence="1" id="KW-0472">Membrane</keyword>
<dbReference type="RefSeq" id="WP_211601057.1">
    <property type="nucleotide sequence ID" value="NZ_JAGSNF010000001.1"/>
</dbReference>
<accession>A0A941D6X4</accession>
<dbReference type="AlphaFoldDB" id="A0A941D6X4"/>
<keyword evidence="3" id="KW-1185">Reference proteome</keyword>
<reference evidence="2" key="1">
    <citation type="submission" date="2021-04" db="EMBL/GenBank/DDBJ databases">
        <title>Phycicoccus avicenniae sp. nov., a novel endophytic actinomycetes isolated from branch of Avicennia mariana.</title>
        <authorList>
            <person name="Tuo L."/>
        </authorList>
    </citation>
    <scope>NUCLEOTIDE SEQUENCE</scope>
    <source>
        <strain evidence="2">BSK3Z-2</strain>
    </source>
</reference>
<comment type="caution">
    <text evidence="2">The sequence shown here is derived from an EMBL/GenBank/DDBJ whole genome shotgun (WGS) entry which is preliminary data.</text>
</comment>
<dbReference type="Proteomes" id="UP000677016">
    <property type="component" value="Unassembled WGS sequence"/>
</dbReference>
<dbReference type="EMBL" id="JAGSNF010000001">
    <property type="protein sequence ID" value="MBR7741900.1"/>
    <property type="molecule type" value="Genomic_DNA"/>
</dbReference>
<proteinExistence type="predicted"/>
<feature type="transmembrane region" description="Helical" evidence="1">
    <location>
        <begin position="257"/>
        <end position="280"/>
    </location>
</feature>
<feature type="transmembrane region" description="Helical" evidence="1">
    <location>
        <begin position="35"/>
        <end position="53"/>
    </location>
</feature>
<feature type="transmembrane region" description="Helical" evidence="1">
    <location>
        <begin position="141"/>
        <end position="162"/>
    </location>
</feature>
<keyword evidence="1" id="KW-0812">Transmembrane</keyword>
<feature type="transmembrane region" description="Helical" evidence="1">
    <location>
        <begin position="89"/>
        <end position="106"/>
    </location>
</feature>
<keyword evidence="1" id="KW-1133">Transmembrane helix</keyword>
<evidence type="ECO:0000313" key="3">
    <source>
        <dbReference type="Proteomes" id="UP000677016"/>
    </source>
</evidence>
<gene>
    <name evidence="2" type="ORF">KC207_01160</name>
</gene>
<sequence>MDEVTTEAVPETRAARRARREALLRSPLMPAMATVPRPVVVAVTVVLSFLLVAAVRTDAVLVAAGLAWMGLLLAWGWPRLLGSSSRFGSTLAVAVGGVLAPVAAVLPDGRPTLRFVPVALAVGLGFMFGHQIARRDGRPRLTESIGVSSFGLALVALGTTWLPLLETGAAAEVALVGFVGVAVGSLADLAVGVTRLRPWLLPVAMVLGGSGALVAASVVGGPPPAVAALTGLLVAAVSHALRRVLSVLPPLTAIRCQVAAAAAGVLLPGVVAYGVGLVLVG</sequence>
<organism evidence="2 3">
    <name type="scientific">Phycicoccus avicenniae</name>
    <dbReference type="NCBI Taxonomy" id="2828860"/>
    <lineage>
        <taxon>Bacteria</taxon>
        <taxon>Bacillati</taxon>
        <taxon>Actinomycetota</taxon>
        <taxon>Actinomycetes</taxon>
        <taxon>Micrococcales</taxon>
        <taxon>Intrasporangiaceae</taxon>
        <taxon>Phycicoccus</taxon>
    </lineage>
</organism>
<name>A0A941D6X4_9MICO</name>